<keyword evidence="1" id="KW-0472">Membrane</keyword>
<evidence type="ECO:0000313" key="2">
    <source>
        <dbReference type="EMBL" id="OAM17358.1"/>
    </source>
</evidence>
<evidence type="ECO:0000313" key="3">
    <source>
        <dbReference type="Proteomes" id="UP000078003"/>
    </source>
</evidence>
<accession>A0A1A9RGI5</accession>
<keyword evidence="1" id="KW-0812">Transmembrane</keyword>
<comment type="caution">
    <text evidence="2">The sequence shown here is derived from an EMBL/GenBank/DDBJ whole genome shotgun (WGS) entry which is preliminary data.</text>
</comment>
<feature type="transmembrane region" description="Helical" evidence="1">
    <location>
        <begin position="205"/>
        <end position="224"/>
    </location>
</feature>
<reference evidence="3" key="1">
    <citation type="submission" date="2016-05" db="EMBL/GenBank/DDBJ databases">
        <title>Draft genome of Corynebacterium afermentans subsp. afermentans LCDC 88199T.</title>
        <authorList>
            <person name="Bernier A.-M."/>
            <person name="Bernard K."/>
        </authorList>
    </citation>
    <scope>NUCLEOTIDE SEQUENCE [LARGE SCALE GENOMIC DNA]</scope>
    <source>
        <strain evidence="3">NML01-0328</strain>
    </source>
</reference>
<gene>
    <name evidence="2" type="ORF">A7P85_03170</name>
</gene>
<organism evidence="2 3">
    <name type="scientific">Eikenella corrodens</name>
    <dbReference type="NCBI Taxonomy" id="539"/>
    <lineage>
        <taxon>Bacteria</taxon>
        <taxon>Pseudomonadati</taxon>
        <taxon>Pseudomonadota</taxon>
        <taxon>Betaproteobacteria</taxon>
        <taxon>Neisseriales</taxon>
        <taxon>Neisseriaceae</taxon>
        <taxon>Eikenella</taxon>
    </lineage>
</organism>
<protein>
    <submittedName>
        <fullName evidence="2">Uncharacterized protein</fullName>
    </submittedName>
</protein>
<dbReference type="RefSeq" id="WP_064083743.1">
    <property type="nucleotide sequence ID" value="NZ_LXSF01000002.1"/>
</dbReference>
<proteinExistence type="predicted"/>
<dbReference type="Proteomes" id="UP000078003">
    <property type="component" value="Unassembled WGS sequence"/>
</dbReference>
<dbReference type="EMBL" id="LXSF01000002">
    <property type="protein sequence ID" value="OAM17358.1"/>
    <property type="molecule type" value="Genomic_DNA"/>
</dbReference>
<feature type="transmembrane region" description="Helical" evidence="1">
    <location>
        <begin position="12"/>
        <end position="32"/>
    </location>
</feature>
<sequence length="237" mass="27322">MSSKKKIPLSMKIWLSAVMVFVVMMGLFAVSASSSSTEMVLRQGETTNFEVFRPFATEMVWYRQCFYAESNRPELGEYSTNNDDTEEWKSRQILRFNNPGEPVHVAISLNGQTCRYQALPTSSMGYHMQCRELGAQADESGKAFHLIPACQLRERSGWNRVSITVEKVSPVLAGERVTLIGNPPLQFESYYPGSIYNLLWPMHLWPFWLFILILWGIILGIVLYRRRKKIKQTHLET</sequence>
<keyword evidence="1" id="KW-1133">Transmembrane helix</keyword>
<evidence type="ECO:0000256" key="1">
    <source>
        <dbReference type="SAM" id="Phobius"/>
    </source>
</evidence>
<name>A0A1A9RGI5_EIKCO</name>
<dbReference type="AlphaFoldDB" id="A0A1A9RGI5"/>